<dbReference type="KEGG" id="dlu:A6035_15730"/>
<keyword evidence="1" id="KW-1133">Transmembrane helix</keyword>
<name>A0A2S1RCN7_9ACTN</name>
<evidence type="ECO:0000313" key="3">
    <source>
        <dbReference type="Proteomes" id="UP000244928"/>
    </source>
</evidence>
<dbReference type="AlphaFoldDB" id="A0A2S1RCN7"/>
<gene>
    <name evidence="2" type="ORF">A6035_15730</name>
</gene>
<reference evidence="2 3" key="1">
    <citation type="submission" date="2016-04" db="EMBL/GenBank/DDBJ databases">
        <title>Complete genome sequence of Dietzia lutea YIM 80766T, a strain isolated from desert soil in Egypt.</title>
        <authorList>
            <person name="Zhao J."/>
            <person name="Hu B."/>
            <person name="Geng S."/>
            <person name="Nie Y."/>
            <person name="Tang Y."/>
        </authorList>
    </citation>
    <scope>NUCLEOTIDE SEQUENCE [LARGE SCALE GENOMIC DNA]</scope>
    <source>
        <strain evidence="2 3">YIM 80766</strain>
    </source>
</reference>
<sequence length="265" mass="27093">MPVITVLGTAAAIVAAFFGSGAMGGTPIAEAAGGVLSADATPVAPAGSAFSIWSVIYIGLAAYALWQLTPTARRSARQAALRPWALASVLLNAAWIWAVQLELILGSVIVIVLLLAVLVRILYILGAPRIGGVVESVVTDGTFGLYLGWVSVAFFANTYAWLASAGVDVVVEVPFGIVGIVVAAAVGVATALISGGRIPPALATAWGLAWVAYGRTSGEHESAALVWTAAIASVVVVVVALGRRLSTLRRERGRGAADRGARQPV</sequence>
<keyword evidence="1" id="KW-0812">Transmembrane</keyword>
<feature type="transmembrane region" description="Helical" evidence="1">
    <location>
        <begin position="174"/>
        <end position="193"/>
    </location>
</feature>
<dbReference type="InterPro" id="IPR038330">
    <property type="entry name" value="TspO/MBR-related_sf"/>
</dbReference>
<evidence type="ECO:0000256" key="1">
    <source>
        <dbReference type="SAM" id="Phobius"/>
    </source>
</evidence>
<protein>
    <recommendedName>
        <fullName evidence="4">Tryptophan-rich sensory protein</fullName>
    </recommendedName>
</protein>
<dbReference type="Gene3D" id="1.20.1260.100">
    <property type="entry name" value="TspO/MBR protein"/>
    <property type="match status" value="1"/>
</dbReference>
<keyword evidence="3" id="KW-1185">Reference proteome</keyword>
<dbReference type="EMBL" id="CP015449">
    <property type="protein sequence ID" value="AWH94040.1"/>
    <property type="molecule type" value="Genomic_DNA"/>
</dbReference>
<feature type="transmembrane region" description="Helical" evidence="1">
    <location>
        <begin position="47"/>
        <end position="68"/>
    </location>
</feature>
<feature type="transmembrane region" description="Helical" evidence="1">
    <location>
        <begin position="143"/>
        <end position="162"/>
    </location>
</feature>
<organism evidence="2 3">
    <name type="scientific">Dietzia lutea</name>
    <dbReference type="NCBI Taxonomy" id="546160"/>
    <lineage>
        <taxon>Bacteria</taxon>
        <taxon>Bacillati</taxon>
        <taxon>Actinomycetota</taxon>
        <taxon>Actinomycetes</taxon>
        <taxon>Mycobacteriales</taxon>
        <taxon>Dietziaceae</taxon>
        <taxon>Dietzia</taxon>
    </lineage>
</organism>
<dbReference type="Proteomes" id="UP000244928">
    <property type="component" value="Chromosome"/>
</dbReference>
<evidence type="ECO:0000313" key="2">
    <source>
        <dbReference type="EMBL" id="AWH94040.1"/>
    </source>
</evidence>
<proteinExistence type="predicted"/>
<feature type="transmembrane region" description="Helical" evidence="1">
    <location>
        <begin position="104"/>
        <end position="123"/>
    </location>
</feature>
<evidence type="ECO:0008006" key="4">
    <source>
        <dbReference type="Google" id="ProtNLM"/>
    </source>
</evidence>
<feature type="transmembrane region" description="Helical" evidence="1">
    <location>
        <begin position="224"/>
        <end position="242"/>
    </location>
</feature>
<keyword evidence="1" id="KW-0472">Membrane</keyword>
<accession>A0A2S1RCN7</accession>